<keyword evidence="3" id="KW-1185">Reference proteome</keyword>
<protein>
    <submittedName>
        <fullName evidence="2">Uncharacterized protein</fullName>
    </submittedName>
</protein>
<dbReference type="Proteomes" id="UP000215086">
    <property type="component" value="Chromosome"/>
</dbReference>
<evidence type="ECO:0000313" key="2">
    <source>
        <dbReference type="EMBL" id="ASV73729.1"/>
    </source>
</evidence>
<dbReference type="EMBL" id="CP018477">
    <property type="protein sequence ID" value="ASV73729.1"/>
    <property type="molecule type" value="Genomic_DNA"/>
</dbReference>
<organism evidence="2 3">
    <name type="scientific">Thermogutta terrifontis</name>
    <dbReference type="NCBI Taxonomy" id="1331910"/>
    <lineage>
        <taxon>Bacteria</taxon>
        <taxon>Pseudomonadati</taxon>
        <taxon>Planctomycetota</taxon>
        <taxon>Planctomycetia</taxon>
        <taxon>Pirellulales</taxon>
        <taxon>Thermoguttaceae</taxon>
        <taxon>Thermogutta</taxon>
    </lineage>
</organism>
<reference evidence="2 3" key="1">
    <citation type="journal article" name="Front. Microbiol.">
        <title>Sugar Metabolism of the First Thermophilic Planctomycete Thermogutta terrifontis: Comparative Genomic and Transcriptomic Approaches.</title>
        <authorList>
            <person name="Elcheninov A.G."/>
            <person name="Menzel P."/>
            <person name="Gudbergsdottir S.R."/>
            <person name="Slesarev A.I."/>
            <person name="Kadnikov V.V."/>
            <person name="Krogh A."/>
            <person name="Bonch-Osmolovskaya E.A."/>
            <person name="Peng X."/>
            <person name="Kublanov I.V."/>
        </authorList>
    </citation>
    <scope>NUCLEOTIDE SEQUENCE [LARGE SCALE GENOMIC DNA]</scope>
    <source>
        <strain evidence="2 3">R1</strain>
    </source>
</reference>
<dbReference type="RefSeq" id="WP_095414249.1">
    <property type="nucleotide sequence ID" value="NZ_CP018477.1"/>
</dbReference>
<gene>
    <name evidence="2" type="ORF">THTE_1127</name>
</gene>
<accession>A0A286RCP1</accession>
<proteinExistence type="predicted"/>
<evidence type="ECO:0000313" key="3">
    <source>
        <dbReference type="Proteomes" id="UP000215086"/>
    </source>
</evidence>
<dbReference type="AlphaFoldDB" id="A0A286RCP1"/>
<evidence type="ECO:0000256" key="1">
    <source>
        <dbReference type="SAM" id="MobiDB-lite"/>
    </source>
</evidence>
<sequence>MNGAQFDCSRKSRHAHENTPVPIRVSLEAFRRFQQEMEAYWEKVIAEHGSPRRFRIERRQWQQRSADEAGCRDGE</sequence>
<feature type="region of interest" description="Disordered" evidence="1">
    <location>
        <begin position="1"/>
        <end position="21"/>
    </location>
</feature>
<name>A0A286RCP1_9BACT</name>
<dbReference type="KEGG" id="ttf:THTE_1127"/>